<keyword evidence="4" id="KW-0963">Cytoplasm</keyword>
<protein>
    <recommendedName>
        <fullName evidence="6">Heme-binding protein 1</fullName>
    </recommendedName>
</protein>
<evidence type="ECO:0000313" key="9">
    <source>
        <dbReference type="Proteomes" id="UP000261540"/>
    </source>
</evidence>
<comment type="subunit">
    <text evidence="3">Monomer.</text>
</comment>
<dbReference type="STRING" id="1676925.ENSPKIP00000036552"/>
<comment type="subcellular location">
    <subcellularLocation>
        <location evidence="1">Cytoplasm</location>
    </subcellularLocation>
</comment>
<evidence type="ECO:0000256" key="6">
    <source>
        <dbReference type="ARBA" id="ARBA00040755"/>
    </source>
</evidence>
<feature type="chain" id="PRO_5017429673" description="Heme-binding protein 1" evidence="7">
    <location>
        <begin position="19"/>
        <end position="222"/>
    </location>
</feature>
<dbReference type="FunFam" id="3.20.80.10:FF:000003">
    <property type="entry name" value="Heme-binding protein 1"/>
    <property type="match status" value="1"/>
</dbReference>
<proteinExistence type="inferred from homology"/>
<dbReference type="SUPFAM" id="SSF55136">
    <property type="entry name" value="Probable bacterial effector-binding domain"/>
    <property type="match status" value="1"/>
</dbReference>
<evidence type="ECO:0000256" key="4">
    <source>
        <dbReference type="ARBA" id="ARBA00022490"/>
    </source>
</evidence>
<evidence type="ECO:0000256" key="3">
    <source>
        <dbReference type="ARBA" id="ARBA00011245"/>
    </source>
</evidence>
<dbReference type="PANTHER" id="PTHR11220:SF1">
    <property type="entry name" value="HEME-BINDING PROTEIN 2"/>
    <property type="match status" value="1"/>
</dbReference>
<dbReference type="Gene3D" id="3.20.80.10">
    <property type="entry name" value="Regulatory factor, effector binding domain"/>
    <property type="match status" value="1"/>
</dbReference>
<dbReference type="CTD" id="100000079"/>
<dbReference type="Ensembl" id="ENSPKIT00000017499.1">
    <property type="protein sequence ID" value="ENSPKIP00000036552.1"/>
    <property type="gene ID" value="ENSPKIG00000015081.1"/>
</dbReference>
<dbReference type="Proteomes" id="UP000261540">
    <property type="component" value="Unplaced"/>
</dbReference>
<dbReference type="InterPro" id="IPR006917">
    <property type="entry name" value="SOUL_heme-bd"/>
</dbReference>
<reference evidence="8" key="2">
    <citation type="submission" date="2025-09" db="UniProtKB">
        <authorList>
            <consortium name="Ensembl"/>
        </authorList>
    </citation>
    <scope>IDENTIFICATION</scope>
</reference>
<comment type="similarity">
    <text evidence="2">Belongs to the HEBP family.</text>
</comment>
<reference evidence="8" key="1">
    <citation type="submission" date="2025-08" db="UniProtKB">
        <authorList>
            <consortium name="Ensembl"/>
        </authorList>
    </citation>
    <scope>IDENTIFICATION</scope>
</reference>
<dbReference type="Pfam" id="PF04832">
    <property type="entry name" value="SOUL"/>
    <property type="match status" value="1"/>
</dbReference>
<organism evidence="8 9">
    <name type="scientific">Paramormyrops kingsleyae</name>
    <dbReference type="NCBI Taxonomy" id="1676925"/>
    <lineage>
        <taxon>Eukaryota</taxon>
        <taxon>Metazoa</taxon>
        <taxon>Chordata</taxon>
        <taxon>Craniata</taxon>
        <taxon>Vertebrata</taxon>
        <taxon>Euteleostomi</taxon>
        <taxon>Actinopterygii</taxon>
        <taxon>Neopterygii</taxon>
        <taxon>Teleostei</taxon>
        <taxon>Osteoglossocephala</taxon>
        <taxon>Osteoglossomorpha</taxon>
        <taxon>Osteoglossiformes</taxon>
        <taxon>Mormyridae</taxon>
        <taxon>Paramormyrops</taxon>
    </lineage>
</organism>
<keyword evidence="7" id="KW-0732">Signal</keyword>
<evidence type="ECO:0000256" key="5">
    <source>
        <dbReference type="ARBA" id="ARBA00037673"/>
    </source>
</evidence>
<evidence type="ECO:0000256" key="7">
    <source>
        <dbReference type="SAM" id="SignalP"/>
    </source>
</evidence>
<dbReference type="GeneTree" id="ENSGT00940000163377"/>
<evidence type="ECO:0000256" key="1">
    <source>
        <dbReference type="ARBA" id="ARBA00004496"/>
    </source>
</evidence>
<dbReference type="GO" id="GO:0020037">
    <property type="term" value="F:heme binding"/>
    <property type="evidence" value="ECO:0007669"/>
    <property type="project" value="TreeGrafter"/>
</dbReference>
<sequence>MVYLAGLVVLLSVAGVEARVGNSTESSFCTETKECLLFDLVCKTSDFEVRHYSSVRWVSTDVTSHLLDIAQVTGFLRLYKYINGANVDGVKIDMTAPIIVKVEEDDSFWESTVFTINFLLPSAFQGNVSEPTDSTVYFTDMPDMKVYVRDYGGLMISITDALNRKWLAKNLKKVNASYVEEFHYAVKYDSPTQILNRRNEVWYVVKGDPVCSDPDGTQNGAR</sequence>
<dbReference type="AlphaFoldDB" id="A0A3B3T0H9"/>
<feature type="signal peptide" evidence="7">
    <location>
        <begin position="1"/>
        <end position="18"/>
    </location>
</feature>
<dbReference type="PANTHER" id="PTHR11220">
    <property type="entry name" value="HEME-BINDING PROTEIN-RELATED"/>
    <property type="match status" value="1"/>
</dbReference>
<comment type="function">
    <text evidence="5">May bind free porphyrinogens that may be present in the cell and thus facilitate removal of these potentially toxic compound. Binds with a high affinity to one molecule of heme or porphyrins. It binds metalloporphyrins, free porphyrins and N-methylprotoporphyrin with similar affinities.</text>
</comment>
<dbReference type="GeneID" id="111849237"/>
<evidence type="ECO:0000313" key="8">
    <source>
        <dbReference type="Ensembl" id="ENSPKIP00000036552.1"/>
    </source>
</evidence>
<dbReference type="InterPro" id="IPR011256">
    <property type="entry name" value="Reg_factor_effector_dom_sf"/>
</dbReference>
<accession>A0A3B3T0H9</accession>
<evidence type="ECO:0000256" key="2">
    <source>
        <dbReference type="ARBA" id="ARBA00009817"/>
    </source>
</evidence>
<keyword evidence="9" id="KW-1185">Reference proteome</keyword>
<dbReference type="GO" id="GO:0005737">
    <property type="term" value="C:cytoplasm"/>
    <property type="evidence" value="ECO:0007669"/>
    <property type="project" value="UniProtKB-SubCell"/>
</dbReference>
<dbReference type="RefSeq" id="XP_023677723.1">
    <property type="nucleotide sequence ID" value="XM_023821955.2"/>
</dbReference>
<name>A0A3B3T0H9_9TELE</name>